<dbReference type="AlphaFoldDB" id="A0AAU9KRQ8"/>
<dbReference type="EMBL" id="CAJZBQ010000063">
    <property type="protein sequence ID" value="CAG9335969.1"/>
    <property type="molecule type" value="Genomic_DNA"/>
</dbReference>
<proteinExistence type="predicted"/>
<keyword evidence="2" id="KW-1185">Reference proteome</keyword>
<dbReference type="Proteomes" id="UP001162131">
    <property type="component" value="Unassembled WGS sequence"/>
</dbReference>
<reference evidence="1" key="1">
    <citation type="submission" date="2021-09" db="EMBL/GenBank/DDBJ databases">
        <authorList>
            <consortium name="AG Swart"/>
            <person name="Singh M."/>
            <person name="Singh A."/>
            <person name="Seah K."/>
            <person name="Emmerich C."/>
        </authorList>
    </citation>
    <scope>NUCLEOTIDE SEQUENCE</scope>
    <source>
        <strain evidence="1">ATCC30299</strain>
    </source>
</reference>
<gene>
    <name evidence="1" type="ORF">BSTOLATCC_MIC65280</name>
</gene>
<comment type="caution">
    <text evidence="1">The sequence shown here is derived from an EMBL/GenBank/DDBJ whole genome shotgun (WGS) entry which is preliminary data.</text>
</comment>
<organism evidence="1 2">
    <name type="scientific">Blepharisma stoltei</name>
    <dbReference type="NCBI Taxonomy" id="1481888"/>
    <lineage>
        <taxon>Eukaryota</taxon>
        <taxon>Sar</taxon>
        <taxon>Alveolata</taxon>
        <taxon>Ciliophora</taxon>
        <taxon>Postciliodesmatophora</taxon>
        <taxon>Heterotrichea</taxon>
        <taxon>Heterotrichida</taxon>
        <taxon>Blepharismidae</taxon>
        <taxon>Blepharisma</taxon>
    </lineage>
</organism>
<accession>A0AAU9KRQ8</accession>
<protein>
    <submittedName>
        <fullName evidence="1">Uncharacterized protein</fullName>
    </submittedName>
</protein>
<name>A0AAU9KRQ8_9CILI</name>
<evidence type="ECO:0000313" key="1">
    <source>
        <dbReference type="EMBL" id="CAG9335969.1"/>
    </source>
</evidence>
<evidence type="ECO:0000313" key="2">
    <source>
        <dbReference type="Proteomes" id="UP001162131"/>
    </source>
</evidence>
<sequence>MGCNHSKDPYDKHTVENQKLSQYEKKLGLNKYSISSYEIAIRRISNAVNLPEIVISQFQHSLDLQLKREYKEALSSFLSTSPTTSIAKLLVSAILFGKGTDREKGEALWFAFDKDASEVLPLASIKDMVKTILQCSFIVTLDSAIKVEFYNTNRLTTWKSKLLERMSSLEVKLAKYFLQEQPTVSKADFLEKMKKPDGFITNPEYIRSMLEHTQVIPDKFANPFKAMKITKL</sequence>